<dbReference type="AlphaFoldDB" id="A0A850H697"/>
<accession>A0A850H697</accession>
<dbReference type="Pfam" id="PF13692">
    <property type="entry name" value="Glyco_trans_1_4"/>
    <property type="match status" value="1"/>
</dbReference>
<dbReference type="EMBL" id="JABWTA010000001">
    <property type="protein sequence ID" value="NVE93343.1"/>
    <property type="molecule type" value="Genomic_DNA"/>
</dbReference>
<keyword evidence="1" id="KW-0808">Transferase</keyword>
<sequence>MAALPADMAAANVPNSAGSEARPVALLVSKQRIVASNNGSSAYVLALARSIRDSGFDVWLIQPSADLPGRTPVLRFSDELNVFARHEILGMERIGGAAVSLSPAVWSGFVTGGLKLVLRKLFGDKAFLKDRPRPYSIALPWQRQEHQFVEHFAQQACDRLKLVVSDYVFATDAFANVPVGTAKAVIMHDLFSQRDGKGADSVAVLSEDAEVAMLSRADMVITIQSEERDFVAKACPEADAVLAAMPASIVTEPQPGYDNRLLFIGSDTAPNSVGLNWFCEEVWPIVLASKPQARLYVIGTVGRKFDTASYPNVSFLGLVDDLASHYADAGVLISPLTFGSGLKIKLVEALGQGKAVVATSVTLQGVEDICRDVVHSHDDPQAMAEAIIALVEDREARAELAGKALACAQAHFSAESVHAELKAKLAAISAR</sequence>
<dbReference type="RefSeq" id="WP_176271717.1">
    <property type="nucleotide sequence ID" value="NZ_JABWTA010000001.1"/>
</dbReference>
<dbReference type="CDD" id="cd03801">
    <property type="entry name" value="GT4_PimA-like"/>
    <property type="match status" value="1"/>
</dbReference>
<evidence type="ECO:0000313" key="2">
    <source>
        <dbReference type="Proteomes" id="UP000546031"/>
    </source>
</evidence>
<keyword evidence="2" id="KW-1185">Reference proteome</keyword>
<gene>
    <name evidence="1" type="ORF">HUO12_00360</name>
</gene>
<protein>
    <submittedName>
        <fullName evidence="1">Glycosyltransferase family 4 protein</fullName>
    </submittedName>
</protein>
<comment type="caution">
    <text evidence="1">The sequence shown here is derived from an EMBL/GenBank/DDBJ whole genome shotgun (WGS) entry which is preliminary data.</text>
</comment>
<dbReference type="Proteomes" id="UP000546031">
    <property type="component" value="Unassembled WGS sequence"/>
</dbReference>
<reference evidence="1 2" key="1">
    <citation type="submission" date="2020-06" db="EMBL/GenBank/DDBJ databases">
        <title>Altererythrobacter lutimaris sp. nov., a marine bacterium isolated from a tidal flat.</title>
        <authorList>
            <person name="Kim D."/>
            <person name="Yoo Y."/>
            <person name="Kim J.-J."/>
        </authorList>
    </citation>
    <scope>NUCLEOTIDE SEQUENCE [LARGE SCALE GENOMIC DNA]</scope>
    <source>
        <strain evidence="1 2">JGD-16</strain>
    </source>
</reference>
<dbReference type="GO" id="GO:0016740">
    <property type="term" value="F:transferase activity"/>
    <property type="evidence" value="ECO:0007669"/>
    <property type="project" value="UniProtKB-KW"/>
</dbReference>
<name>A0A850H697_9SPHN</name>
<evidence type="ECO:0000313" key="1">
    <source>
        <dbReference type="EMBL" id="NVE93343.1"/>
    </source>
</evidence>
<dbReference type="SUPFAM" id="SSF53756">
    <property type="entry name" value="UDP-Glycosyltransferase/glycogen phosphorylase"/>
    <property type="match status" value="1"/>
</dbReference>
<organism evidence="1 2">
    <name type="scientific">Altererythrobacter lutimaris</name>
    <dbReference type="NCBI Taxonomy" id="2743979"/>
    <lineage>
        <taxon>Bacteria</taxon>
        <taxon>Pseudomonadati</taxon>
        <taxon>Pseudomonadota</taxon>
        <taxon>Alphaproteobacteria</taxon>
        <taxon>Sphingomonadales</taxon>
        <taxon>Erythrobacteraceae</taxon>
        <taxon>Altererythrobacter</taxon>
    </lineage>
</organism>
<proteinExistence type="predicted"/>
<dbReference type="Gene3D" id="3.40.50.2000">
    <property type="entry name" value="Glycogen Phosphorylase B"/>
    <property type="match status" value="1"/>
</dbReference>
<dbReference type="PANTHER" id="PTHR12526">
    <property type="entry name" value="GLYCOSYLTRANSFERASE"/>
    <property type="match status" value="1"/>
</dbReference>